<dbReference type="SMART" id="SM00089">
    <property type="entry name" value="PKD"/>
    <property type="match status" value="2"/>
</dbReference>
<dbReference type="InterPro" id="IPR000601">
    <property type="entry name" value="PKD_dom"/>
</dbReference>
<dbReference type="InterPro" id="IPR013783">
    <property type="entry name" value="Ig-like_fold"/>
</dbReference>
<feature type="domain" description="PKD" evidence="1">
    <location>
        <begin position="3069"/>
        <end position="3133"/>
    </location>
</feature>
<protein>
    <submittedName>
        <fullName evidence="2">Gliding motility-associated C-terminal domain-containing protein</fullName>
    </submittedName>
</protein>
<comment type="caution">
    <text evidence="2">The sequence shown here is derived from an EMBL/GenBank/DDBJ whole genome shotgun (WGS) entry which is preliminary data.</text>
</comment>
<dbReference type="InterPro" id="IPR035986">
    <property type="entry name" value="PKD_dom_sf"/>
</dbReference>
<dbReference type="Proteomes" id="UP001142175">
    <property type="component" value="Unassembled WGS sequence"/>
</dbReference>
<gene>
    <name evidence="2" type="ORF">NU887_16845</name>
</gene>
<dbReference type="NCBIfam" id="TIGR04131">
    <property type="entry name" value="Bac_Flav_CTERM"/>
    <property type="match status" value="1"/>
</dbReference>
<dbReference type="Gene3D" id="2.60.40.740">
    <property type="match status" value="9"/>
</dbReference>
<dbReference type="SUPFAM" id="SSF49299">
    <property type="entry name" value="PKD domain"/>
    <property type="match status" value="1"/>
</dbReference>
<keyword evidence="3" id="KW-1185">Reference proteome</keyword>
<organism evidence="2 3">
    <name type="scientific">Aquiflexum gelatinilyticum</name>
    <dbReference type="NCBI Taxonomy" id="2961943"/>
    <lineage>
        <taxon>Bacteria</taxon>
        <taxon>Pseudomonadati</taxon>
        <taxon>Bacteroidota</taxon>
        <taxon>Cytophagia</taxon>
        <taxon>Cytophagales</taxon>
        <taxon>Cyclobacteriaceae</taxon>
        <taxon>Aquiflexum</taxon>
    </lineage>
</organism>
<reference evidence="2" key="1">
    <citation type="submission" date="2022-08" db="EMBL/GenBank/DDBJ databases">
        <authorList>
            <person name="Zhang D."/>
        </authorList>
    </citation>
    <scope>NUCLEOTIDE SEQUENCE</scope>
    <source>
        <strain evidence="2">XJ19-11</strain>
    </source>
</reference>
<dbReference type="CDD" id="cd00146">
    <property type="entry name" value="PKD"/>
    <property type="match status" value="1"/>
</dbReference>
<evidence type="ECO:0000313" key="2">
    <source>
        <dbReference type="EMBL" id="MCR9016706.1"/>
    </source>
</evidence>
<evidence type="ECO:0000259" key="1">
    <source>
        <dbReference type="PROSITE" id="PS50093"/>
    </source>
</evidence>
<sequence>MRKLYSVTFLWVVYFLTTFVQINESLAAPIIRDVFVFSECEKKAEIRVRNGVAPYTYVWSFGGEIIQTDAGLNETQFSTIEQAKAGDYTLTVTDNVGNTYSEVINFKGSTNFILNILYDESQACAGESFGIVYGTIENGIPPFTINFYDETNTIVQTNVISGRNLDLSGVPAGKYLVEVIDATGCKELTEIEIEEIEPLVLTPGAGVGTFPETCIENGGITFDASGFVGTVQFRIRRSDGTYVTGWLPAPGGQIYYDQLAQGDYVLEIIDQYRLEDCPEELVFNIGNETLLAAVPTAEGVTCFGGTDGTIKIDITRLFMGFTFPPANALVTITRPNGTVAVNEESISIGATTGTKTFTGFGPGVHTITVKHGGVNYPECTLNYTVNVPAPPSALSASVTTNTETCFGQNNGSATVNRSGGWGGYKYLWSNGKTTRTVTGLAPGSYTVRVSDKEGCFIDLNVTIAGPPAPITGEIELLNGLACAGSNDGSARVFNIAGGWGSYTYLWSNGETTATAFNLPAGANTVKVRDNKGCEVEFSVVVPVPDAPVVTYTPVNPICFGGNDGSIRVEIADNVLSFTVTANGETKSGTDVTFTDLPAGQYEVVVSYGLNCNITEFVDVVNPAGIAINENNLVINNLLCAGDGNGSITGLTANGGTGTLTYQWQKAILGTFEDLLGQTNLDIFNLTGGIYKLIVTDQNGCSVSKEYTVIEPLPLAVTPPVVVDVACFGELTGTVSFTVSGGTLPYSYALNGGAFSSTSIGGITIGGLGASTNNFIEIRDANGCVVPNLNFDVTSLPEITISNVVITPEVCFGQNNGGISIDIAGGTGNLGVNWFEAGNFSTIISTDQNLTNVAPGQYTVKVFDLGNNSCFVQETFTIPPTPELDLELDGILNILCFGESSGGINISVSGGTGAYTYAWTGPSGFTSTSQDISAIPAGLYNVTVTDANGCFKELTDISVSQPASGIVVSLLNVVDPKCHDSTDGRIEIQIGGGNPAYAIRWEKETTPGIFTPISGTTQTLSNIGEGTYKVIVTDANSCSSELEVTVNAPDPLLVSLVSKDEVSCFGRNDGRISINVTGGTGVYFFAWDHGFINQNPNNLAAGFYSVTVRDANGCTFRLENIEITQPDPLEINLINISAPTCAYTDGSIEVAYVGWVPGLSYNRWIDLSTNTQIAENTTTVTGLKPGFYMVEYSLAGACMVTQTYNVPGPKNPLQLFTNPQDASCPGESGILFLSAFGGVPSYTYSIELGGIWQTITNSILSGLSIGTYNVKVTDAAGCEDFSTITINEPNPPVFDVEVEKDVTCFGGNDGVIRFVVSGNTTGITVQWYRRDLIGGKIPITEATLSSLIAGTYFMEITYAGGCMIDSPDYIIEQPDEILISQSVIQPICFGDFGSFNLTFAGGLPGKTLSVTSINGYSKIYNNQDSGSFDFDELPAGDYVWTIGDTGCPDNTGTFTIISPVKPDFNTSSQDVSCFGANDGIIEILSPVVQGGRTFTVFINGASQGVQTSFFNVAPGNYQITLIDNFGCESDPELVVIGQPDRPLEITNLVIDNANCFGSNTGSIEFEILGGRPVYRATLTPVSGPVQTLTNLNQNTVYSFASLSAGNYTLEVWDINNVCQVTELVSITQPSLFTVTADSGTILCFGGSTFIELTPVGGTEPYSFVWEKFNTGTSTWETLPETSKRLSNAVAGQYRYSVQEANGCTVVSNTVIIPDGSQVTVTYTADLILCYGESALVTLQAASGSSTNFTYFVNGSQIFGNTFMAKAGNYLVYAIDNVKGCVSADVNINVAQPAAPLSILDYTSSDLSCFESGDGSISLSLTGGTAPYTITFQGVDYSANENQVVVFNNLEALVAYTFTAVDANGCSVAIPPKTLAQPLPLLASASYQDILCFGGTSEINLQITGGTKPYAVSWTYSIDNTTFAPVPGSDNLTTLTGLVAGFYTYTVSDGGCADVIETIQIEEPTKVVLNAVTTDVSCFGGSDGTVVFTPSGGNFATYRIFFNGVEISGNTVTGLTAGTYNAFTINGTCKSEVIQVIIAQPAQPLSVIVDNLDEVLCYGDLSDINLKISGGNGSYLAYLNGVEYTVDPSGEISFTDLTPGTYNLRVIDAKGCEWSDVVTIADTTPIEIFQDEIIDISCFGSSDGEIKVSVTGGTGSYTYRWLDASNIVVGTNQDLSGVPAGSYTLVVLDENNCEATMDFVIGDTTPVTFTSSFTDITCFGSQNGSITVVGSGGKPGYTLVIDGIQYPGLTANGLRPNTYNVYILDANGCASPTTQITINQPTPLTLTVNKANVSCFNQNNGTAEAVFSGGTAPYTVRWSDGNTQTSRTGLAPGNYEVVITDANGCIVRSNVIITQPAPILVVETIKNVSCFGGSDGSISLNISGGNGSFIVSWTNKVTGATVGTGNIINNLPEGIYVATVRDPFGCESIREYTITQPAEPLTIQPIISHVRCAGENNGNIDLIVSGGTGPYTYQWSSGETTRAINNKAGGTYTVNVRDSQGCIVSQTFEIEEPLPIVVTMESIQNVSCKFGTDGSIKINITGGTGAYTIQWSNGMSGTEISGLRAGDYTVFVIDENSCLASETYTITEPSAVLAVSSVISTELCEFDQLIELNLTVTGGTAPYTYAWSNGATTQNLIGITPGNYSVTVTDSKGCTVNEDFTVPPPTSPMEIDLVGKFAVCTNGERGEIIASVTGGLAPYSYNWSNGATTSTVTDLLPGSYTLIVTDAKGCTVSETIEIEKPLNLRISLMNIKAVSCFNGMDGLIEIGITGGKAPYKINWSNGVEGQLAATNLAAGTYNVTVEDALGCIVTGTYNIREPELLSFRETVENSQCAGSNNGVITLNVFGGAAPYIYKWSNGANSRVIRNLQPDTYSVLITDRNGCVTGGTFVVSEPDPIEIESTHSEMLDCFGDENGFIDLDVRGGIQPYRIKWSDTPIETLNRSNLPAGTYTVSITDDNGCIETKIFEIKQPDLLEVRLFTRFDVDCENRELTGVAWLDIKGGTPDYRIEWNTGSSNVEEINFYEDGEITAIVTDRNGCLVEVSKEVTMPVAFTDASFSYTVISIGEQGEILVNEPVQFNDATLGQVIAWEWDFGDGTKSNDQNPIHTFTKVGKYTITLKTFDALGCVSETTMQIEVFGSYRILVPNAFTPNNDGLNDTFMPKMRGIEDFELHIFNKWGELVYSAFSKEDAGWDGRLNGTMSPNGNYVYKIIFKAVDGEKGSQTGVFTLVL</sequence>
<dbReference type="RefSeq" id="WP_258424554.1">
    <property type="nucleotide sequence ID" value="NZ_JANSUY010000017.1"/>
</dbReference>
<accession>A0A9X2P5W3</accession>
<evidence type="ECO:0000313" key="3">
    <source>
        <dbReference type="Proteomes" id="UP001142175"/>
    </source>
</evidence>
<name>A0A9X2P5W3_9BACT</name>
<dbReference type="InterPro" id="IPR025667">
    <property type="entry name" value="SprB_repeat"/>
</dbReference>
<dbReference type="Gene3D" id="2.60.40.10">
    <property type="entry name" value="Immunoglobulins"/>
    <property type="match status" value="3"/>
</dbReference>
<proteinExistence type="predicted"/>
<dbReference type="InterPro" id="IPR022409">
    <property type="entry name" value="PKD/Chitinase_dom"/>
</dbReference>
<dbReference type="Pfam" id="PF18911">
    <property type="entry name" value="PKD_4"/>
    <property type="match status" value="1"/>
</dbReference>
<dbReference type="InterPro" id="IPR026341">
    <property type="entry name" value="T9SS_type_B"/>
</dbReference>
<dbReference type="EMBL" id="JANSUY010000017">
    <property type="protein sequence ID" value="MCR9016706.1"/>
    <property type="molecule type" value="Genomic_DNA"/>
</dbReference>
<dbReference type="PROSITE" id="PS50093">
    <property type="entry name" value="PKD"/>
    <property type="match status" value="1"/>
</dbReference>
<dbReference type="Pfam" id="PF13585">
    <property type="entry name" value="CHU_C"/>
    <property type="match status" value="1"/>
</dbReference>
<dbReference type="Pfam" id="PF13573">
    <property type="entry name" value="SprB"/>
    <property type="match status" value="20"/>
</dbReference>